<keyword evidence="2" id="KW-1185">Reference proteome</keyword>
<evidence type="ECO:0000313" key="1">
    <source>
        <dbReference type="EMBL" id="GAM01651.1"/>
    </source>
</evidence>
<evidence type="ECO:0000313" key="2">
    <source>
        <dbReference type="Proteomes" id="UP000032305"/>
    </source>
</evidence>
<protein>
    <submittedName>
        <fullName evidence="1">Putative transposase</fullName>
    </submittedName>
</protein>
<proteinExistence type="predicted"/>
<reference evidence="1 2" key="1">
    <citation type="submission" date="2014-11" db="EMBL/GenBank/DDBJ databases">
        <title>Whole genome shotgun sequence of Sphingomonas parapaucimobilis NBRC 15100.</title>
        <authorList>
            <person name="Katano-Makiyama Y."/>
            <person name="Hosoyama A."/>
            <person name="Hashimoto M."/>
            <person name="Hosoyama Y."/>
            <person name="Noguchi M."/>
            <person name="Numata M."/>
            <person name="Tsuchikane K."/>
            <person name="Hirakata S."/>
            <person name="Uohara A."/>
            <person name="Shimodaira J."/>
            <person name="Ohji S."/>
            <person name="Ichikawa N."/>
            <person name="Kimura A."/>
            <person name="Yamazoe A."/>
            <person name="Fujita N."/>
        </authorList>
    </citation>
    <scope>NUCLEOTIDE SEQUENCE [LARGE SCALE GENOMIC DNA]</scope>
    <source>
        <strain evidence="1 2">NBRC 15100</strain>
    </source>
</reference>
<dbReference type="EMBL" id="BBPI01000068">
    <property type="protein sequence ID" value="GAM01651.1"/>
    <property type="molecule type" value="Genomic_DNA"/>
</dbReference>
<dbReference type="eggNOG" id="COG2801">
    <property type="taxonomic scope" value="Bacteria"/>
</dbReference>
<name>A0A0A1W951_9SPHN</name>
<dbReference type="GO" id="GO:0003676">
    <property type="term" value="F:nucleic acid binding"/>
    <property type="evidence" value="ECO:0007669"/>
    <property type="project" value="InterPro"/>
</dbReference>
<gene>
    <name evidence="1" type="ORF">SP5_068_00190</name>
</gene>
<dbReference type="SUPFAM" id="SSF53098">
    <property type="entry name" value="Ribonuclease H-like"/>
    <property type="match status" value="1"/>
</dbReference>
<accession>A0A0A1W951</accession>
<comment type="caution">
    <text evidence="1">The sequence shown here is derived from an EMBL/GenBank/DDBJ whole genome shotgun (WGS) entry which is preliminary data.</text>
</comment>
<organism evidence="1 2">
    <name type="scientific">Sphingomonas parapaucimobilis NBRC 15100</name>
    <dbReference type="NCBI Taxonomy" id="1219049"/>
    <lineage>
        <taxon>Bacteria</taxon>
        <taxon>Pseudomonadati</taxon>
        <taxon>Pseudomonadota</taxon>
        <taxon>Alphaproteobacteria</taxon>
        <taxon>Sphingomonadales</taxon>
        <taxon>Sphingomonadaceae</taxon>
        <taxon>Sphingomonas</taxon>
    </lineage>
</organism>
<dbReference type="InterPro" id="IPR012337">
    <property type="entry name" value="RNaseH-like_sf"/>
</dbReference>
<dbReference type="InterPro" id="IPR036397">
    <property type="entry name" value="RNaseH_sf"/>
</dbReference>
<dbReference type="AlphaFoldDB" id="A0A0A1W951"/>
<dbReference type="Proteomes" id="UP000032305">
    <property type="component" value="Unassembled WGS sequence"/>
</dbReference>
<sequence length="87" mass="9985">MMCKNKPRIRIHIDIAEVQTAEGRLQLFVTIDRTGKFAFVELHQEVGKMIAAQFLRNLVSAMLHTIHTVLTDNGIPFTNHAHHKNRL</sequence>
<dbReference type="Gene3D" id="3.30.420.10">
    <property type="entry name" value="Ribonuclease H-like superfamily/Ribonuclease H"/>
    <property type="match status" value="1"/>
</dbReference>